<keyword evidence="1 3" id="KW-0853">WD repeat</keyword>
<reference evidence="4 5" key="1">
    <citation type="journal article" date="2020" name="Mol. Plant">
        <title>The Chromosome-Based Rubber Tree Genome Provides New Insights into Spurge Genome Evolution and Rubber Biosynthesis.</title>
        <authorList>
            <person name="Liu J."/>
            <person name="Shi C."/>
            <person name="Shi C.C."/>
            <person name="Li W."/>
            <person name="Zhang Q.J."/>
            <person name="Zhang Y."/>
            <person name="Li K."/>
            <person name="Lu H.F."/>
            <person name="Shi C."/>
            <person name="Zhu S.T."/>
            <person name="Xiao Z.Y."/>
            <person name="Nan H."/>
            <person name="Yue Y."/>
            <person name="Zhu X.G."/>
            <person name="Wu Y."/>
            <person name="Hong X.N."/>
            <person name="Fan G.Y."/>
            <person name="Tong Y."/>
            <person name="Zhang D."/>
            <person name="Mao C.L."/>
            <person name="Liu Y.L."/>
            <person name="Hao S.J."/>
            <person name="Liu W.Q."/>
            <person name="Lv M.Q."/>
            <person name="Zhang H.B."/>
            <person name="Liu Y."/>
            <person name="Hu-Tang G.R."/>
            <person name="Wang J.P."/>
            <person name="Wang J.H."/>
            <person name="Sun Y.H."/>
            <person name="Ni S.B."/>
            <person name="Chen W.B."/>
            <person name="Zhang X.C."/>
            <person name="Jiao Y.N."/>
            <person name="Eichler E.E."/>
            <person name="Li G.H."/>
            <person name="Liu X."/>
            <person name="Gao L.Z."/>
        </authorList>
    </citation>
    <scope>NUCLEOTIDE SEQUENCE [LARGE SCALE GENOMIC DNA]</scope>
    <source>
        <strain evidence="5">cv. GT1</strain>
        <tissue evidence="4">Leaf</tissue>
    </source>
</reference>
<dbReference type="PANTHER" id="PTHR44489:SF14">
    <property type="entry name" value="ZINC FINGER CCCH DOMAIN-CONTAINING PROTEIN 59-RELATED"/>
    <property type="match status" value="1"/>
</dbReference>
<evidence type="ECO:0000256" key="2">
    <source>
        <dbReference type="ARBA" id="ARBA00022737"/>
    </source>
</evidence>
<dbReference type="InterPro" id="IPR015943">
    <property type="entry name" value="WD40/YVTN_repeat-like_dom_sf"/>
</dbReference>
<organism evidence="4 5">
    <name type="scientific">Hevea brasiliensis</name>
    <name type="common">Para rubber tree</name>
    <name type="synonym">Siphonia brasiliensis</name>
    <dbReference type="NCBI Taxonomy" id="3981"/>
    <lineage>
        <taxon>Eukaryota</taxon>
        <taxon>Viridiplantae</taxon>
        <taxon>Streptophyta</taxon>
        <taxon>Embryophyta</taxon>
        <taxon>Tracheophyta</taxon>
        <taxon>Spermatophyta</taxon>
        <taxon>Magnoliopsida</taxon>
        <taxon>eudicotyledons</taxon>
        <taxon>Gunneridae</taxon>
        <taxon>Pentapetalae</taxon>
        <taxon>rosids</taxon>
        <taxon>fabids</taxon>
        <taxon>Malpighiales</taxon>
        <taxon>Euphorbiaceae</taxon>
        <taxon>Crotonoideae</taxon>
        <taxon>Micrandreae</taxon>
        <taxon>Hevea</taxon>
    </lineage>
</organism>
<dbReference type="InterPro" id="IPR019775">
    <property type="entry name" value="WD40_repeat_CS"/>
</dbReference>
<dbReference type="PROSITE" id="PS50294">
    <property type="entry name" value="WD_REPEATS_REGION"/>
    <property type="match status" value="1"/>
</dbReference>
<dbReference type="Proteomes" id="UP000467840">
    <property type="component" value="Chromosome 2"/>
</dbReference>
<dbReference type="PROSITE" id="PS00678">
    <property type="entry name" value="WD_REPEATS_1"/>
    <property type="match status" value="1"/>
</dbReference>
<keyword evidence="5" id="KW-1185">Reference proteome</keyword>
<evidence type="ECO:0000256" key="3">
    <source>
        <dbReference type="PROSITE-ProRule" id="PRU00221"/>
    </source>
</evidence>
<dbReference type="InterPro" id="IPR044715">
    <property type="entry name" value="WDR86-like"/>
</dbReference>
<dbReference type="InterPro" id="IPR001680">
    <property type="entry name" value="WD40_rpt"/>
</dbReference>
<proteinExistence type="predicted"/>
<dbReference type="SMART" id="SM00320">
    <property type="entry name" value="WD40"/>
    <property type="match status" value="4"/>
</dbReference>
<evidence type="ECO:0000256" key="1">
    <source>
        <dbReference type="ARBA" id="ARBA00022574"/>
    </source>
</evidence>
<evidence type="ECO:0000313" key="4">
    <source>
        <dbReference type="EMBL" id="KAF2290376.1"/>
    </source>
</evidence>
<dbReference type="PANTHER" id="PTHR44489">
    <property type="match status" value="1"/>
</dbReference>
<sequence length="281" mass="31392">MQNLSSSGGAWAGRLGFVRNEKDTNYPESISIHCFPILAFSRHDRQYFNRRLQKLHLPSFFAYRLSLGLHFLQDGTSFSPSSSDRTVHVWDCDTDQSIIVINLGDKIWALISEGPWIFVSLPNSVKAWNIETATEVNLDGPIGQVYAMAVAYVVDMLFAGAQDGAILAWKESTENPKPFELVSSLKGHTTAVICLTIGKNRLCSGSMDNTIRVWDLNTLQCIHTLSGHNDVVTSLICWDQPLLTCSLQDNKSISRLDFLNISCCGMIDQVYLIPYGWSYGM</sequence>
<feature type="repeat" description="WD" evidence="3">
    <location>
        <begin position="185"/>
        <end position="224"/>
    </location>
</feature>
<name>A0A6A6KQL8_HEVBR</name>
<protein>
    <submittedName>
        <fullName evidence="4">Uncharacterized protein</fullName>
    </submittedName>
</protein>
<dbReference type="PROSITE" id="PS50082">
    <property type="entry name" value="WD_REPEATS_2"/>
    <property type="match status" value="1"/>
</dbReference>
<dbReference type="Pfam" id="PF00400">
    <property type="entry name" value="WD40"/>
    <property type="match status" value="2"/>
</dbReference>
<dbReference type="EMBL" id="JAAGAX010000015">
    <property type="protein sequence ID" value="KAF2290376.1"/>
    <property type="molecule type" value="Genomic_DNA"/>
</dbReference>
<dbReference type="AlphaFoldDB" id="A0A6A6KQL8"/>
<evidence type="ECO:0000313" key="5">
    <source>
        <dbReference type="Proteomes" id="UP000467840"/>
    </source>
</evidence>
<accession>A0A6A6KQL8</accession>
<comment type="caution">
    <text evidence="4">The sequence shown here is derived from an EMBL/GenBank/DDBJ whole genome shotgun (WGS) entry which is preliminary data.</text>
</comment>
<dbReference type="SUPFAM" id="SSF50978">
    <property type="entry name" value="WD40 repeat-like"/>
    <property type="match status" value="1"/>
</dbReference>
<gene>
    <name evidence="4" type="ORF">GH714_012457</name>
</gene>
<dbReference type="Gene3D" id="2.130.10.10">
    <property type="entry name" value="YVTN repeat-like/Quinoprotein amine dehydrogenase"/>
    <property type="match status" value="2"/>
</dbReference>
<keyword evidence="2" id="KW-0677">Repeat</keyword>
<dbReference type="InterPro" id="IPR036322">
    <property type="entry name" value="WD40_repeat_dom_sf"/>
</dbReference>